<dbReference type="EMBL" id="JRYR02000001">
    <property type="protein sequence ID" value="OHX67726.1"/>
    <property type="molecule type" value="Genomic_DNA"/>
</dbReference>
<reference evidence="2 3" key="1">
    <citation type="journal article" date="2012" name="Int. J. Syst. Evol. Microbiol.">
        <title>Flammeovirga pacifica sp. nov., isolated from deep-sea sediment.</title>
        <authorList>
            <person name="Xu H."/>
            <person name="Fu Y."/>
            <person name="Yang N."/>
            <person name="Ding Z."/>
            <person name="Lai Q."/>
            <person name="Zeng R."/>
        </authorList>
    </citation>
    <scope>NUCLEOTIDE SEQUENCE [LARGE SCALE GENOMIC DNA]</scope>
    <source>
        <strain evidence="3">DSM 24597 / LMG 26175 / WPAGA1</strain>
    </source>
</reference>
<proteinExistence type="predicted"/>
<name>A0A1S1Z361_FLAPC</name>
<dbReference type="Pfam" id="PF10263">
    <property type="entry name" value="SprT-like"/>
    <property type="match status" value="1"/>
</dbReference>
<evidence type="ECO:0000259" key="1">
    <source>
        <dbReference type="Pfam" id="PF10263"/>
    </source>
</evidence>
<dbReference type="AlphaFoldDB" id="A0A1S1Z361"/>
<sequence>MSQNNVSHQDIVDRLSKYTPEKAAQIFADWILHYKIHVKITKDRKTRLGDYRPPQRGHGHKISINHSLNPYQFAITFAHEVAHLVVWDQFQNKVTPHGKEWKQQFGHFLQLLLNQNIFPDDLVDPVSHHRKKPSASSGNDIQLKKALMKYDKEENIDSDFVFLDDLSDGDTFTLENHGVFIRNKKLRKYYLCTEKLTGKQFRINSLAKVSPV</sequence>
<comment type="caution">
    <text evidence="2">The sequence shown here is derived from an EMBL/GenBank/DDBJ whole genome shotgun (WGS) entry which is preliminary data.</text>
</comment>
<dbReference type="OrthoDB" id="267364at2"/>
<accession>A0A1S1Z361</accession>
<dbReference type="RefSeq" id="WP_044228442.1">
    <property type="nucleotide sequence ID" value="NZ_JRYR02000001.1"/>
</dbReference>
<dbReference type="Proteomes" id="UP000179797">
    <property type="component" value="Unassembled WGS sequence"/>
</dbReference>
<dbReference type="InterPro" id="IPR006640">
    <property type="entry name" value="SprT-like_domain"/>
</dbReference>
<feature type="domain" description="SprT-like" evidence="1">
    <location>
        <begin position="34"/>
        <end position="104"/>
    </location>
</feature>
<organism evidence="2 3">
    <name type="scientific">Flammeovirga pacifica</name>
    <dbReference type="NCBI Taxonomy" id="915059"/>
    <lineage>
        <taxon>Bacteria</taxon>
        <taxon>Pseudomonadati</taxon>
        <taxon>Bacteroidota</taxon>
        <taxon>Cytophagia</taxon>
        <taxon>Cytophagales</taxon>
        <taxon>Flammeovirgaceae</taxon>
        <taxon>Flammeovirga</taxon>
    </lineage>
</organism>
<protein>
    <recommendedName>
        <fullName evidence="1">SprT-like domain-containing protein</fullName>
    </recommendedName>
</protein>
<evidence type="ECO:0000313" key="2">
    <source>
        <dbReference type="EMBL" id="OHX67726.1"/>
    </source>
</evidence>
<dbReference type="GO" id="GO:0006950">
    <property type="term" value="P:response to stress"/>
    <property type="evidence" value="ECO:0007669"/>
    <property type="project" value="UniProtKB-ARBA"/>
</dbReference>
<dbReference type="STRING" id="915059.NH26_15935"/>
<gene>
    <name evidence="2" type="ORF">NH26_15935</name>
</gene>
<evidence type="ECO:0000313" key="3">
    <source>
        <dbReference type="Proteomes" id="UP000179797"/>
    </source>
</evidence>
<keyword evidence="3" id="KW-1185">Reference proteome</keyword>